<evidence type="ECO:0000313" key="16">
    <source>
        <dbReference type="RefSeq" id="XP_033818169.1"/>
    </source>
</evidence>
<gene>
    <name evidence="16" type="primary">FUT7</name>
</gene>
<dbReference type="FunCoup" id="A0A6P8SHP7">
    <property type="interactions" value="476"/>
</dbReference>
<evidence type="ECO:0000256" key="12">
    <source>
        <dbReference type="RuleBase" id="RU003832"/>
    </source>
</evidence>
<keyword evidence="15" id="KW-1185">Reference proteome</keyword>
<dbReference type="RefSeq" id="XP_033818169.1">
    <property type="nucleotide sequence ID" value="XM_033962278.1"/>
</dbReference>
<dbReference type="AlphaFoldDB" id="A0A6P8SHP7"/>
<keyword evidence="10" id="KW-0325">Glycoprotein</keyword>
<dbReference type="EC" id="2.4.1.-" evidence="12"/>
<evidence type="ECO:0000256" key="5">
    <source>
        <dbReference type="ARBA" id="ARBA00022679"/>
    </source>
</evidence>
<feature type="domain" description="Fucosyltransferase N-terminal" evidence="14">
    <location>
        <begin position="44"/>
        <end position="150"/>
    </location>
</feature>
<evidence type="ECO:0000256" key="11">
    <source>
        <dbReference type="ARBA" id="ARBA00036481"/>
    </source>
</evidence>
<evidence type="ECO:0000256" key="4">
    <source>
        <dbReference type="ARBA" id="ARBA00022676"/>
    </source>
</evidence>
<feature type="domain" description="Fucosyltransferase C-terminal" evidence="13">
    <location>
        <begin position="164"/>
        <end position="336"/>
    </location>
</feature>
<keyword evidence="5 12" id="KW-0808">Transferase</keyword>
<dbReference type="InterPro" id="IPR001503">
    <property type="entry name" value="Glyco_trans_10"/>
</dbReference>
<dbReference type="KEGG" id="gsh:117368543"/>
<dbReference type="GO" id="GO:0046920">
    <property type="term" value="F:alpha-(1-&gt;3)-fucosyltransferase activity"/>
    <property type="evidence" value="ECO:0007669"/>
    <property type="project" value="TreeGrafter"/>
</dbReference>
<keyword evidence="6 12" id="KW-0812">Transmembrane</keyword>
<evidence type="ECO:0000256" key="2">
    <source>
        <dbReference type="ARBA" id="ARBA00004922"/>
    </source>
</evidence>
<dbReference type="Pfam" id="PF17039">
    <property type="entry name" value="Glyco_tran_10_N"/>
    <property type="match status" value="1"/>
</dbReference>
<dbReference type="FunFam" id="3.40.50.11660:FF:000001">
    <property type="entry name" value="alpha-(1,3)-fucosyltransferase 9"/>
    <property type="match status" value="1"/>
</dbReference>
<keyword evidence="9 12" id="KW-0472">Membrane</keyword>
<dbReference type="PANTHER" id="PTHR11929">
    <property type="entry name" value="ALPHA- 1,3 -FUCOSYLTRANSFERASE"/>
    <property type="match status" value="1"/>
</dbReference>
<dbReference type="PANTHER" id="PTHR11929:SF12">
    <property type="entry name" value="ALPHA-(1,3)-FUCOSYLTRANSFERASE 7"/>
    <property type="match status" value="1"/>
</dbReference>
<dbReference type="SUPFAM" id="SSF53756">
    <property type="entry name" value="UDP-Glycosyltransferase/glycogen phosphorylase"/>
    <property type="match status" value="1"/>
</dbReference>
<dbReference type="GO" id="GO:0032580">
    <property type="term" value="C:Golgi cisterna membrane"/>
    <property type="evidence" value="ECO:0007669"/>
    <property type="project" value="UniProtKB-SubCell"/>
</dbReference>
<evidence type="ECO:0000256" key="3">
    <source>
        <dbReference type="ARBA" id="ARBA00008919"/>
    </source>
</evidence>
<organism evidence="15 16">
    <name type="scientific">Geotrypetes seraphini</name>
    <name type="common">Gaboon caecilian</name>
    <name type="synonym">Caecilia seraphini</name>
    <dbReference type="NCBI Taxonomy" id="260995"/>
    <lineage>
        <taxon>Eukaryota</taxon>
        <taxon>Metazoa</taxon>
        <taxon>Chordata</taxon>
        <taxon>Craniata</taxon>
        <taxon>Vertebrata</taxon>
        <taxon>Euteleostomi</taxon>
        <taxon>Amphibia</taxon>
        <taxon>Gymnophiona</taxon>
        <taxon>Geotrypetes</taxon>
    </lineage>
</organism>
<keyword evidence="7" id="KW-0735">Signal-anchor</keyword>
<comment type="pathway">
    <text evidence="2">Protein modification; protein glycosylation.</text>
</comment>
<dbReference type="UniPathway" id="UPA00378"/>
<dbReference type="Proteomes" id="UP000515159">
    <property type="component" value="Chromosome 10"/>
</dbReference>
<keyword evidence="8 12" id="KW-1133">Transmembrane helix</keyword>
<dbReference type="InterPro" id="IPR038577">
    <property type="entry name" value="GT10-like_C_sf"/>
</dbReference>
<sequence>MILVQIYCFKAILSILFVTIVCIFILFITQYVPGNDKGNDAASLLILIWYWPFHKTLNLTSNVCYDLYGIKNCQLTDNRSMLVQADVVVFHHKELQKSSDVPYEMRPPGQKWVWASLESPSNVMDLEKWNHTFNWVLSYRQDSDIFVPYGKLVLHSPSNSFTIPPKTGLVSWVISNYKSIHERALLYKKLFQHVTVDIYGKAAKKELCPKCLLPVVSKYKFYLAFENSIHRDYITEKMWYNSFEACAVPVVLGPPRTNYEQFVPPDSFIHVEDFESPEKLARFLRTMNTSQYKEFFKWRRKYSLKLFQDWRERFCSICTVYHSLPQEKIYHNLQEWFKA</sequence>
<dbReference type="OrthoDB" id="427096at2759"/>
<evidence type="ECO:0000256" key="1">
    <source>
        <dbReference type="ARBA" id="ARBA00004167"/>
    </source>
</evidence>
<protein>
    <recommendedName>
        <fullName evidence="12">Fucosyltransferase</fullName>
        <ecNumber evidence="12">2.4.1.-</ecNumber>
    </recommendedName>
</protein>
<evidence type="ECO:0000256" key="6">
    <source>
        <dbReference type="ARBA" id="ARBA00022692"/>
    </source>
</evidence>
<dbReference type="InterPro" id="IPR055270">
    <property type="entry name" value="Glyco_tran_10_C"/>
</dbReference>
<dbReference type="InterPro" id="IPR031481">
    <property type="entry name" value="Glyco_tran_10_N"/>
</dbReference>
<evidence type="ECO:0000256" key="8">
    <source>
        <dbReference type="ARBA" id="ARBA00022989"/>
    </source>
</evidence>
<dbReference type="Pfam" id="PF00852">
    <property type="entry name" value="Glyco_transf_10"/>
    <property type="match status" value="1"/>
</dbReference>
<comment type="catalytic activity">
    <reaction evidence="11">
        <text>an N-acetyl-alpha-neuraminyl-(2-&gt;3)-beta-D-galactosyl-(1-&gt;4)-N-acetyl-beta-D-glucosaminyl derivative + GDP-beta-L-fucose = an alpha-Neu5Ac-(2-&gt;3)-beta-D-Gal-(1-&gt;4)-[alpha-L-Fuc-(1-&gt;3)]-beta-D-GlcNAc derivative + GDP + H(+)</text>
        <dbReference type="Rhea" id="RHEA:56076"/>
        <dbReference type="ChEBI" id="CHEBI:15378"/>
        <dbReference type="ChEBI" id="CHEBI:57273"/>
        <dbReference type="ChEBI" id="CHEBI:58189"/>
        <dbReference type="ChEBI" id="CHEBI:136545"/>
        <dbReference type="ChEBI" id="CHEBI:139509"/>
    </reaction>
    <physiologicalReaction direction="left-to-right" evidence="11">
        <dbReference type="Rhea" id="RHEA:56077"/>
    </physiologicalReaction>
</comment>
<evidence type="ECO:0000256" key="10">
    <source>
        <dbReference type="ARBA" id="ARBA00023180"/>
    </source>
</evidence>
<keyword evidence="12" id="KW-0333">Golgi apparatus</keyword>
<reference evidence="16" key="1">
    <citation type="submission" date="2025-08" db="UniProtKB">
        <authorList>
            <consortium name="RefSeq"/>
        </authorList>
    </citation>
    <scope>IDENTIFICATION</scope>
</reference>
<keyword evidence="4 12" id="KW-0328">Glycosyltransferase</keyword>
<evidence type="ECO:0000313" key="15">
    <source>
        <dbReference type="Proteomes" id="UP000515159"/>
    </source>
</evidence>
<comment type="similarity">
    <text evidence="3 12">Belongs to the glycosyltransferase 10 family.</text>
</comment>
<feature type="transmembrane region" description="Helical" evidence="12">
    <location>
        <begin position="7"/>
        <end position="28"/>
    </location>
</feature>
<accession>A0A6P8SHP7</accession>
<proteinExistence type="inferred from homology"/>
<evidence type="ECO:0000256" key="7">
    <source>
        <dbReference type="ARBA" id="ARBA00022968"/>
    </source>
</evidence>
<name>A0A6P8SHP7_GEOSA</name>
<dbReference type="Gene3D" id="3.40.50.11660">
    <property type="entry name" value="Glycosyl transferase family 10, C-terminal domain"/>
    <property type="match status" value="1"/>
</dbReference>
<dbReference type="InParanoid" id="A0A6P8SHP7"/>
<evidence type="ECO:0000256" key="9">
    <source>
        <dbReference type="ARBA" id="ARBA00023136"/>
    </source>
</evidence>
<comment type="subcellular location">
    <subcellularLocation>
        <location evidence="12">Golgi apparatus</location>
        <location evidence="12">Golgi stack membrane</location>
        <topology evidence="12">Single-pass type II membrane protein</topology>
    </subcellularLocation>
    <subcellularLocation>
        <location evidence="1">Membrane</location>
        <topology evidence="1">Single-pass membrane protein</topology>
    </subcellularLocation>
</comment>
<evidence type="ECO:0000259" key="14">
    <source>
        <dbReference type="Pfam" id="PF17039"/>
    </source>
</evidence>
<dbReference type="CTD" id="2529"/>
<dbReference type="GeneID" id="117368543"/>
<evidence type="ECO:0000259" key="13">
    <source>
        <dbReference type="Pfam" id="PF00852"/>
    </source>
</evidence>